<protein>
    <submittedName>
        <fullName evidence="1">Uncharacterized protein</fullName>
    </submittedName>
</protein>
<sequence length="67" mass="7604">MKVNVRKYGDESSEETFDNITTIQVGRNGTIVWVSTDDFEVDLLLTIGSHNHVTQEGRILWVRGPND</sequence>
<dbReference type="AlphaFoldDB" id="A0A0F9CQX2"/>
<reference evidence="1" key="1">
    <citation type="journal article" date="2015" name="Nature">
        <title>Complex archaea that bridge the gap between prokaryotes and eukaryotes.</title>
        <authorList>
            <person name="Spang A."/>
            <person name="Saw J.H."/>
            <person name="Jorgensen S.L."/>
            <person name="Zaremba-Niedzwiedzka K."/>
            <person name="Martijn J."/>
            <person name="Lind A.E."/>
            <person name="van Eijk R."/>
            <person name="Schleper C."/>
            <person name="Guy L."/>
            <person name="Ettema T.J."/>
        </authorList>
    </citation>
    <scope>NUCLEOTIDE SEQUENCE</scope>
</reference>
<accession>A0A0F9CQX2</accession>
<comment type="caution">
    <text evidence="1">The sequence shown here is derived from an EMBL/GenBank/DDBJ whole genome shotgun (WGS) entry which is preliminary data.</text>
</comment>
<dbReference type="EMBL" id="LAZR01034962">
    <property type="protein sequence ID" value="KKL28812.1"/>
    <property type="molecule type" value="Genomic_DNA"/>
</dbReference>
<evidence type="ECO:0000313" key="1">
    <source>
        <dbReference type="EMBL" id="KKL28812.1"/>
    </source>
</evidence>
<gene>
    <name evidence="1" type="ORF">LCGC14_2371420</name>
</gene>
<name>A0A0F9CQX2_9ZZZZ</name>
<proteinExistence type="predicted"/>
<organism evidence="1">
    <name type="scientific">marine sediment metagenome</name>
    <dbReference type="NCBI Taxonomy" id="412755"/>
    <lineage>
        <taxon>unclassified sequences</taxon>
        <taxon>metagenomes</taxon>
        <taxon>ecological metagenomes</taxon>
    </lineage>
</organism>